<dbReference type="Proteomes" id="UP001361570">
    <property type="component" value="Unassembled WGS sequence"/>
</dbReference>
<name>A0ABU8DN49_9ACTN</name>
<evidence type="ECO:0000259" key="2">
    <source>
        <dbReference type="SMART" id="SM00507"/>
    </source>
</evidence>
<feature type="region of interest" description="Disordered" evidence="1">
    <location>
        <begin position="166"/>
        <end position="194"/>
    </location>
</feature>
<accession>A0ABU8DN49</accession>
<dbReference type="InterPro" id="IPR003870">
    <property type="entry name" value="DUF222"/>
</dbReference>
<dbReference type="RefSeq" id="WP_336402354.1">
    <property type="nucleotide sequence ID" value="NZ_JBAPLU010000001.1"/>
</dbReference>
<protein>
    <submittedName>
        <fullName evidence="3">DUF222 domain-containing protein</fullName>
    </submittedName>
</protein>
<proteinExistence type="predicted"/>
<dbReference type="Pfam" id="PF02720">
    <property type="entry name" value="DUF222"/>
    <property type="match status" value="1"/>
</dbReference>
<dbReference type="CDD" id="cd00085">
    <property type="entry name" value="HNHc"/>
    <property type="match status" value="1"/>
</dbReference>
<organism evidence="3 4">
    <name type="scientific">Klenkia sesuvii</name>
    <dbReference type="NCBI Taxonomy" id="3103137"/>
    <lineage>
        <taxon>Bacteria</taxon>
        <taxon>Bacillati</taxon>
        <taxon>Actinomycetota</taxon>
        <taxon>Actinomycetes</taxon>
        <taxon>Geodermatophilales</taxon>
        <taxon>Geodermatophilaceae</taxon>
        <taxon>Klenkia</taxon>
    </lineage>
</organism>
<reference evidence="3 4" key="1">
    <citation type="submission" date="2024-03" db="EMBL/GenBank/DDBJ databases">
        <title>Draft genome sequence of Klenkia sp. LSe6-5.</title>
        <authorList>
            <person name="Duangmal K."/>
            <person name="Chantavorakit T."/>
        </authorList>
    </citation>
    <scope>NUCLEOTIDE SEQUENCE [LARGE SCALE GENOMIC DNA]</scope>
    <source>
        <strain evidence="3 4">LSe6-5</strain>
    </source>
</reference>
<feature type="domain" description="HNH nuclease" evidence="2">
    <location>
        <begin position="323"/>
        <end position="376"/>
    </location>
</feature>
<comment type="caution">
    <text evidence="3">The sequence shown here is derived from an EMBL/GenBank/DDBJ whole genome shotgun (WGS) entry which is preliminary data.</text>
</comment>
<sequence>MFEREGWSMSELRSAVEALAADDLHELREGQLLDRTADIVQTINRLQAELVRTVRHADVVGAAEHDGLRTMQSLLRGHHHYSASAAAAVVRAGRVLEHLPRLGSAFAEGTVTAAQVGVVADGLRPCDVAAAEEQDVDLGAFDEAWTAVARTLPHAKLGTAVQAFRNALDPDGPEPDPTERRRLTMTRHDDGSGSGRFDLDAVGFERVAAVIESMVQADRPRGDLRTRAQQQGDALVQWADNTLAAGGLPLLRTVKPHVVVTVDLEDLVDPATGHDAAATGFGARVSAARARWVACDSTVTRIVMGPDGLPLDVGRTKRVVPPHIRRAVEQRDGHCVFAGCDNPTHWCDVHHLAEWALDQGDTSLDNSALLCERHHTKVHHGFRVERDDGAPPGERWRTYRPDGTEIILGPLLT</sequence>
<gene>
    <name evidence="3" type="ORF">TEK04_00660</name>
</gene>
<dbReference type="SMART" id="SM00507">
    <property type="entry name" value="HNHc"/>
    <property type="match status" value="1"/>
</dbReference>
<keyword evidence="4" id="KW-1185">Reference proteome</keyword>
<evidence type="ECO:0000313" key="3">
    <source>
        <dbReference type="EMBL" id="MEI4270222.1"/>
    </source>
</evidence>
<evidence type="ECO:0000256" key="1">
    <source>
        <dbReference type="SAM" id="MobiDB-lite"/>
    </source>
</evidence>
<evidence type="ECO:0000313" key="4">
    <source>
        <dbReference type="Proteomes" id="UP001361570"/>
    </source>
</evidence>
<dbReference type="InterPro" id="IPR003615">
    <property type="entry name" value="HNH_nuc"/>
</dbReference>
<dbReference type="EMBL" id="JBAPLU010000001">
    <property type="protein sequence ID" value="MEI4270222.1"/>
    <property type="molecule type" value="Genomic_DNA"/>
</dbReference>
<feature type="compositionally biased region" description="Basic and acidic residues" evidence="1">
    <location>
        <begin position="177"/>
        <end position="191"/>
    </location>
</feature>